<protein>
    <submittedName>
        <fullName evidence="1">Uncharacterized protein</fullName>
    </submittedName>
</protein>
<organism evidence="1">
    <name type="scientific">uncultured marine virus</name>
    <dbReference type="NCBI Taxonomy" id="186617"/>
    <lineage>
        <taxon>Viruses</taxon>
        <taxon>environmental samples</taxon>
    </lineage>
</organism>
<reference evidence="1" key="1">
    <citation type="journal article" date="2015" name="Front. Microbiol.">
        <title>Combining genomic sequencing methods to explore viral diversity and reveal potential virus-host interactions.</title>
        <authorList>
            <person name="Chow C.E."/>
            <person name="Winget D.M."/>
            <person name="White R.A.III."/>
            <person name="Hallam S.J."/>
            <person name="Suttle C.A."/>
        </authorList>
    </citation>
    <scope>NUCLEOTIDE SEQUENCE</scope>
    <source>
        <strain evidence="1">Anoxic3_3</strain>
    </source>
</reference>
<evidence type="ECO:0000313" key="1">
    <source>
        <dbReference type="EMBL" id="AKH46020.1"/>
    </source>
</evidence>
<reference evidence="1" key="2">
    <citation type="submission" date="2015-03" db="EMBL/GenBank/DDBJ databases">
        <authorList>
            <person name="Chow C.-E.T."/>
            <person name="Winget D.M."/>
            <person name="White R.A.III."/>
            <person name="Hallam S.J."/>
            <person name="Suttle C.A."/>
        </authorList>
    </citation>
    <scope>NUCLEOTIDE SEQUENCE</scope>
    <source>
        <strain evidence="1">Anoxic3_3</strain>
    </source>
</reference>
<name>A0A0F7L2E3_9VIRU</name>
<dbReference type="EMBL" id="KR029578">
    <property type="protein sequence ID" value="AKH46020.1"/>
    <property type="molecule type" value="Genomic_DNA"/>
</dbReference>
<accession>A0A0F7L2E3</accession>
<proteinExistence type="predicted"/>
<sequence length="56" mass="6680">MIFYQKGTFHPTLYRMKPHSINSQRKSKKLVNSQNQNLNVVYVVLRSTITDLKNIW</sequence>